<evidence type="ECO:0000313" key="11">
    <source>
        <dbReference type="EMBL" id="KZV26532.1"/>
    </source>
</evidence>
<evidence type="ECO:0000256" key="2">
    <source>
        <dbReference type="ARBA" id="ARBA00011003"/>
    </source>
</evidence>
<keyword evidence="7" id="KW-0067">ATP-binding</keyword>
<evidence type="ECO:0000256" key="4">
    <source>
        <dbReference type="ARBA" id="ARBA00022679"/>
    </source>
</evidence>
<dbReference type="AlphaFoldDB" id="A0A2Z7B4U2"/>
<keyword evidence="5" id="KW-0547">Nucleotide-binding</keyword>
<dbReference type="GO" id="GO:0051731">
    <property type="term" value="F:polynucleotide 5'-hydroxyl-kinase activity"/>
    <property type="evidence" value="ECO:0007669"/>
    <property type="project" value="InterPro"/>
</dbReference>
<dbReference type="InterPro" id="IPR032319">
    <property type="entry name" value="CLP1_P"/>
</dbReference>
<evidence type="ECO:0000259" key="9">
    <source>
        <dbReference type="Pfam" id="PF16575"/>
    </source>
</evidence>
<sequence>MEVTQEIETPSSSIIIPQEWSDATDSIVNSFSSNPPIAVVCGPNNCGKTTFSLNLVNLLLERHKKVAYLDTDVGQTVFTPPGLLSLTMIDEIIPDLTRPCLKTPERCFFFGDISSKRDPEMYLLYIFNLFDHYLKEYRTNNNTNSLDAAGLPLVINTPGWVKGIGYEILVDIIKYISPTHVVKIKISHEVKNLPAGAFWTSEGALDTNHVIEINAALQDLLHRSVQMQKDASGVRELRVMDYFRQCFPNGRNLSRKKLGLALVAHPPYEFPISSVKIKHLHCQVHETEIFYSLNATIVGLAISSSVNEQLPQCVGLGIVRAVDPSKDMLYILTPVPQQTMDDVDLLLQGFIQIPICFLKVPGYISPYMARNVIS</sequence>
<accession>A0A2Z7B4U2</accession>
<dbReference type="GO" id="GO:0005524">
    <property type="term" value="F:ATP binding"/>
    <property type="evidence" value="ECO:0007669"/>
    <property type="project" value="UniProtKB-KW"/>
</dbReference>
<dbReference type="OrthoDB" id="2405412at2759"/>
<comment type="subcellular location">
    <subcellularLocation>
        <location evidence="1">Nucleus</location>
        <location evidence="1">Nucleolus</location>
    </subcellularLocation>
</comment>
<dbReference type="Pfam" id="PF25467">
    <property type="entry name" value="NOL9_C"/>
    <property type="match status" value="1"/>
</dbReference>
<dbReference type="InterPro" id="IPR057570">
    <property type="entry name" value="NOL9_C"/>
</dbReference>
<comment type="similarity">
    <text evidence="2">Belongs to the Clp1 family. NOL9/GRC3 subfamily.</text>
</comment>
<evidence type="ECO:0000259" key="10">
    <source>
        <dbReference type="Pfam" id="PF25467"/>
    </source>
</evidence>
<reference evidence="11 12" key="1">
    <citation type="journal article" date="2015" name="Proc. Natl. Acad. Sci. U.S.A.">
        <title>The resurrection genome of Boea hygrometrica: A blueprint for survival of dehydration.</title>
        <authorList>
            <person name="Xiao L."/>
            <person name="Yang G."/>
            <person name="Zhang L."/>
            <person name="Yang X."/>
            <person name="Zhao S."/>
            <person name="Ji Z."/>
            <person name="Zhou Q."/>
            <person name="Hu M."/>
            <person name="Wang Y."/>
            <person name="Chen M."/>
            <person name="Xu Y."/>
            <person name="Jin H."/>
            <person name="Xiao X."/>
            <person name="Hu G."/>
            <person name="Bao F."/>
            <person name="Hu Y."/>
            <person name="Wan P."/>
            <person name="Li L."/>
            <person name="Deng X."/>
            <person name="Kuang T."/>
            <person name="Xiang C."/>
            <person name="Zhu J.K."/>
            <person name="Oliver M.J."/>
            <person name="He Y."/>
        </authorList>
    </citation>
    <scope>NUCLEOTIDE SEQUENCE [LARGE SCALE GENOMIC DNA]</scope>
    <source>
        <strain evidence="12">cv. XS01</strain>
    </source>
</reference>
<keyword evidence="12" id="KW-1185">Reference proteome</keyword>
<dbReference type="Proteomes" id="UP000250235">
    <property type="component" value="Unassembled WGS sequence"/>
</dbReference>
<keyword evidence="6" id="KW-0418">Kinase</keyword>
<dbReference type="PANTHER" id="PTHR12755">
    <property type="entry name" value="CLEAVAGE/POLYADENYLATION FACTOR IA SUBUNIT CLP1P"/>
    <property type="match status" value="1"/>
</dbReference>
<dbReference type="PANTHER" id="PTHR12755:SF3">
    <property type="entry name" value="POLYNUCLEOTIDE 5'-HYDROXYL-KINASE NOL9"/>
    <property type="match status" value="1"/>
</dbReference>
<protein>
    <submittedName>
        <fullName evidence="11">Uncharacterized protein</fullName>
    </submittedName>
</protein>
<dbReference type="EMBL" id="KV011210">
    <property type="protein sequence ID" value="KZV26532.1"/>
    <property type="molecule type" value="Genomic_DNA"/>
</dbReference>
<dbReference type="GO" id="GO:0005730">
    <property type="term" value="C:nucleolus"/>
    <property type="evidence" value="ECO:0007669"/>
    <property type="project" value="UniProtKB-SubCell"/>
</dbReference>
<evidence type="ECO:0000256" key="3">
    <source>
        <dbReference type="ARBA" id="ARBA00022552"/>
    </source>
</evidence>
<dbReference type="GO" id="GO:0000448">
    <property type="term" value="P:cleavage in ITS2 between 5.8S rRNA and LSU-rRNA of tricistronic rRNA transcript (SSU-rRNA, 5.8S rRNA, LSU-rRNA)"/>
    <property type="evidence" value="ECO:0007669"/>
    <property type="project" value="TreeGrafter"/>
</dbReference>
<dbReference type="SUPFAM" id="SSF52540">
    <property type="entry name" value="P-loop containing nucleoside triphosphate hydrolases"/>
    <property type="match status" value="2"/>
</dbReference>
<dbReference type="InterPro" id="IPR027417">
    <property type="entry name" value="P-loop_NTPase"/>
</dbReference>
<dbReference type="Gene3D" id="3.40.50.300">
    <property type="entry name" value="P-loop containing nucleotide triphosphate hydrolases"/>
    <property type="match status" value="1"/>
</dbReference>
<gene>
    <name evidence="11" type="ORF">F511_18884</name>
</gene>
<evidence type="ECO:0000256" key="5">
    <source>
        <dbReference type="ARBA" id="ARBA00022741"/>
    </source>
</evidence>
<organism evidence="11 12">
    <name type="scientific">Dorcoceras hygrometricum</name>
    <dbReference type="NCBI Taxonomy" id="472368"/>
    <lineage>
        <taxon>Eukaryota</taxon>
        <taxon>Viridiplantae</taxon>
        <taxon>Streptophyta</taxon>
        <taxon>Embryophyta</taxon>
        <taxon>Tracheophyta</taxon>
        <taxon>Spermatophyta</taxon>
        <taxon>Magnoliopsida</taxon>
        <taxon>eudicotyledons</taxon>
        <taxon>Gunneridae</taxon>
        <taxon>Pentapetalae</taxon>
        <taxon>asterids</taxon>
        <taxon>lamiids</taxon>
        <taxon>Lamiales</taxon>
        <taxon>Gesneriaceae</taxon>
        <taxon>Didymocarpoideae</taxon>
        <taxon>Trichosporeae</taxon>
        <taxon>Loxocarpinae</taxon>
        <taxon>Dorcoceras</taxon>
    </lineage>
</organism>
<keyword evidence="3" id="KW-0698">rRNA processing</keyword>
<dbReference type="Pfam" id="PF16575">
    <property type="entry name" value="CLP1_P"/>
    <property type="match status" value="1"/>
</dbReference>
<keyword evidence="4" id="KW-0808">Transferase</keyword>
<keyword evidence="8" id="KW-0539">Nucleus</keyword>
<evidence type="ECO:0000313" key="12">
    <source>
        <dbReference type="Proteomes" id="UP000250235"/>
    </source>
</evidence>
<dbReference type="InterPro" id="IPR045116">
    <property type="entry name" value="Clp1/Grc3"/>
</dbReference>
<proteinExistence type="inferred from homology"/>
<evidence type="ECO:0000256" key="1">
    <source>
        <dbReference type="ARBA" id="ARBA00004604"/>
    </source>
</evidence>
<feature type="domain" description="Clp1 P-loop" evidence="9">
    <location>
        <begin position="42"/>
        <end position="198"/>
    </location>
</feature>
<name>A0A2Z7B4U2_9LAMI</name>
<evidence type="ECO:0000256" key="7">
    <source>
        <dbReference type="ARBA" id="ARBA00022840"/>
    </source>
</evidence>
<evidence type="ECO:0000256" key="6">
    <source>
        <dbReference type="ARBA" id="ARBA00022777"/>
    </source>
</evidence>
<feature type="domain" description="NOL9 C-terminal" evidence="10">
    <location>
        <begin position="264"/>
        <end position="354"/>
    </location>
</feature>
<evidence type="ECO:0000256" key="8">
    <source>
        <dbReference type="ARBA" id="ARBA00023242"/>
    </source>
</evidence>